<evidence type="ECO:0000256" key="3">
    <source>
        <dbReference type="ARBA" id="ARBA00034031"/>
    </source>
</evidence>
<evidence type="ECO:0000256" key="1">
    <source>
        <dbReference type="ARBA" id="ARBA00008078"/>
    </source>
</evidence>
<dbReference type="Proteomes" id="UP000288716">
    <property type="component" value="Unassembled WGS sequence"/>
</dbReference>
<dbReference type="EC" id="4.6.1.16" evidence="2"/>
<sequence length="368" mass="42821">MSQRAKDDVLLPKKSIKKKCKQNKVCLPFPVPFKKEDNCVIWPLEKSEFLRFSAILNREKKYCEVHDKPSSTLLSSLGYFGELYCGDINYSTVFKFKDIRKFSLDENECEQLSDSDSKILEPFQLHNNSLVNAFNEIPDKKSIISQLYGCEFEPNCCDTNLTNEGQSNVDNNGSEKNESERRNDVIKVSNYESWKLNFVETYFLSYALGVLDVVCDESKQKLSLSKMWNLFCNLHNSNDFTEFPVLYAVYHYFRAKGWIVRNGLQFGSDYLLYKEGPPFYHSLFSVTVVRKSNESNKCKPELSWKYLLGFNRVTNCVAKQSMLCFVLIPDDLSDQCWKHPSVIEKFKIQTVAMERWVASEQRQNDENT</sequence>
<dbReference type="Gene3D" id="3.40.1350.10">
    <property type="match status" value="1"/>
</dbReference>
<dbReference type="PANTHER" id="PTHR21227">
    <property type="entry name" value="TRNA-SPLICING ENDONUCLEASE SUBUNIT SEN2"/>
    <property type="match status" value="1"/>
</dbReference>
<keyword evidence="6" id="KW-0255">Endonuclease</keyword>
<dbReference type="InterPro" id="IPR036167">
    <property type="entry name" value="tRNA_intron_Endo_cat-like_sf"/>
</dbReference>
<dbReference type="SUPFAM" id="SSF53032">
    <property type="entry name" value="tRNA-intron endonuclease catalytic domain-like"/>
    <property type="match status" value="1"/>
</dbReference>
<dbReference type="InterPro" id="IPR011856">
    <property type="entry name" value="tRNA_endonuc-like_dom_sf"/>
</dbReference>
<keyword evidence="6" id="KW-0378">Hydrolase</keyword>
<evidence type="ECO:0000259" key="5">
    <source>
        <dbReference type="Pfam" id="PF01974"/>
    </source>
</evidence>
<dbReference type="GO" id="GO:0000213">
    <property type="term" value="F:tRNA-intron lyase activity"/>
    <property type="evidence" value="ECO:0007669"/>
    <property type="project" value="UniProtKB-EC"/>
</dbReference>
<dbReference type="GO" id="GO:0000214">
    <property type="term" value="C:tRNA-intron endonuclease complex"/>
    <property type="evidence" value="ECO:0007669"/>
    <property type="project" value="TreeGrafter"/>
</dbReference>
<dbReference type="EMBL" id="NCKV01000137">
    <property type="protein sequence ID" value="RWS31533.1"/>
    <property type="molecule type" value="Genomic_DNA"/>
</dbReference>
<evidence type="ECO:0000256" key="4">
    <source>
        <dbReference type="SAM" id="MobiDB-lite"/>
    </source>
</evidence>
<keyword evidence="7" id="KW-1185">Reference proteome</keyword>
<dbReference type="GO" id="GO:0003676">
    <property type="term" value="F:nucleic acid binding"/>
    <property type="evidence" value="ECO:0007669"/>
    <property type="project" value="InterPro"/>
</dbReference>
<evidence type="ECO:0000313" key="6">
    <source>
        <dbReference type="EMBL" id="RWS31533.1"/>
    </source>
</evidence>
<dbReference type="STRING" id="299467.A0A443SVJ5"/>
<dbReference type="VEuPathDB" id="VectorBase:LDEU000506"/>
<evidence type="ECO:0000256" key="2">
    <source>
        <dbReference type="ARBA" id="ARBA00012573"/>
    </source>
</evidence>
<comment type="caution">
    <text evidence="6">The sequence shown here is derived from an EMBL/GenBank/DDBJ whole genome shotgun (WGS) entry which is preliminary data.</text>
</comment>
<feature type="region of interest" description="Disordered" evidence="4">
    <location>
        <begin position="163"/>
        <end position="182"/>
    </location>
</feature>
<name>A0A443SVJ5_9ACAR</name>
<proteinExistence type="inferred from homology"/>
<dbReference type="NCBIfam" id="TIGR00324">
    <property type="entry name" value="endA"/>
    <property type="match status" value="1"/>
</dbReference>
<comment type="similarity">
    <text evidence="1">Belongs to the tRNA-intron endonuclease family.</text>
</comment>
<gene>
    <name evidence="6" type="ORF">B4U80_04845</name>
</gene>
<feature type="domain" description="tRNA intron endonuclease catalytic" evidence="5">
    <location>
        <begin position="245"/>
        <end position="326"/>
    </location>
</feature>
<dbReference type="GO" id="GO:0005737">
    <property type="term" value="C:cytoplasm"/>
    <property type="evidence" value="ECO:0007669"/>
    <property type="project" value="TreeGrafter"/>
</dbReference>
<dbReference type="InterPro" id="IPR006676">
    <property type="entry name" value="tRNA_splic"/>
</dbReference>
<dbReference type="InterPro" id="IPR006677">
    <property type="entry name" value="tRNA_intron_Endonuc_cat-like"/>
</dbReference>
<feature type="compositionally biased region" description="Basic and acidic residues" evidence="4">
    <location>
        <begin position="173"/>
        <end position="182"/>
    </location>
</feature>
<dbReference type="AlphaFoldDB" id="A0A443SVJ5"/>
<dbReference type="OrthoDB" id="10249562at2759"/>
<reference evidence="6 7" key="1">
    <citation type="journal article" date="2018" name="Gigascience">
        <title>Genomes of trombidid mites reveal novel predicted allergens and laterally-transferred genes associated with secondary metabolism.</title>
        <authorList>
            <person name="Dong X."/>
            <person name="Chaisiri K."/>
            <person name="Xia D."/>
            <person name="Armstrong S.D."/>
            <person name="Fang Y."/>
            <person name="Donnelly M.J."/>
            <person name="Kadowaki T."/>
            <person name="McGarry J.W."/>
            <person name="Darby A.C."/>
            <person name="Makepeace B.L."/>
        </authorList>
    </citation>
    <scope>NUCLEOTIDE SEQUENCE [LARGE SCALE GENOMIC DNA]</scope>
    <source>
        <strain evidence="6">UoL-UT</strain>
    </source>
</reference>
<comment type="catalytic activity">
    <reaction evidence="3">
        <text>pretRNA = a 3'-half-tRNA molecule with a 5'-OH end + a 5'-half-tRNA molecule with a 2',3'-cyclic phosphate end + an intron with a 2',3'-cyclic phosphate and a 5'-hydroxyl terminus.</text>
        <dbReference type="EC" id="4.6.1.16"/>
    </reaction>
</comment>
<dbReference type="GO" id="GO:0000379">
    <property type="term" value="P:tRNA-type intron splice site recognition and cleavage"/>
    <property type="evidence" value="ECO:0007669"/>
    <property type="project" value="TreeGrafter"/>
</dbReference>
<dbReference type="PANTHER" id="PTHR21227:SF0">
    <property type="entry name" value="TRNA-SPLICING ENDONUCLEASE SUBUNIT SEN2"/>
    <property type="match status" value="1"/>
</dbReference>
<protein>
    <recommendedName>
        <fullName evidence="2">tRNA-intron lyase</fullName>
        <ecNumber evidence="2">4.6.1.16</ecNumber>
    </recommendedName>
</protein>
<dbReference type="CDD" id="cd22363">
    <property type="entry name" value="tRNA-intron_lyase_C"/>
    <property type="match status" value="1"/>
</dbReference>
<feature type="compositionally biased region" description="Polar residues" evidence="4">
    <location>
        <begin position="163"/>
        <end position="172"/>
    </location>
</feature>
<keyword evidence="6" id="KW-0540">Nuclease</keyword>
<evidence type="ECO:0000313" key="7">
    <source>
        <dbReference type="Proteomes" id="UP000288716"/>
    </source>
</evidence>
<accession>A0A443SVJ5</accession>
<dbReference type="Pfam" id="PF01974">
    <property type="entry name" value="tRNA_int_endo"/>
    <property type="match status" value="1"/>
</dbReference>
<organism evidence="6 7">
    <name type="scientific">Leptotrombidium deliense</name>
    <dbReference type="NCBI Taxonomy" id="299467"/>
    <lineage>
        <taxon>Eukaryota</taxon>
        <taxon>Metazoa</taxon>
        <taxon>Ecdysozoa</taxon>
        <taxon>Arthropoda</taxon>
        <taxon>Chelicerata</taxon>
        <taxon>Arachnida</taxon>
        <taxon>Acari</taxon>
        <taxon>Acariformes</taxon>
        <taxon>Trombidiformes</taxon>
        <taxon>Prostigmata</taxon>
        <taxon>Anystina</taxon>
        <taxon>Parasitengona</taxon>
        <taxon>Trombiculoidea</taxon>
        <taxon>Trombiculidae</taxon>
        <taxon>Leptotrombidium</taxon>
    </lineage>
</organism>